<dbReference type="InterPro" id="IPR009959">
    <property type="entry name" value="Cyclase_SnoaL-like"/>
</dbReference>
<evidence type="ECO:0000313" key="2">
    <source>
        <dbReference type="Proteomes" id="UP000593910"/>
    </source>
</evidence>
<dbReference type="Gene3D" id="3.10.450.50">
    <property type="match status" value="1"/>
</dbReference>
<sequence length="131" mass="14934">MLTNKELIRKYYDMWNKKEFDKASEILDENISFRGSLDITAHGLDEFKEYATMLTTAFGDLYHAVEITVVENSLAAVYVTYTGKHIGTILGCEATKNKFNYTGAAFFQFRNSKIVSINVLGDLNSLYKQLH</sequence>
<accession>A0A7M1AUQ9</accession>
<dbReference type="KEGG" id="smax:FJR03_04905"/>
<proteinExistence type="predicted"/>
<organism evidence="1 2">
    <name type="scientific">Sulfurimonas marina</name>
    <dbReference type="NCBI Taxonomy" id="2590551"/>
    <lineage>
        <taxon>Bacteria</taxon>
        <taxon>Pseudomonadati</taxon>
        <taxon>Campylobacterota</taxon>
        <taxon>Epsilonproteobacteria</taxon>
        <taxon>Campylobacterales</taxon>
        <taxon>Sulfurimonadaceae</taxon>
        <taxon>Sulfurimonas</taxon>
    </lineage>
</organism>
<keyword evidence="2" id="KW-1185">Reference proteome</keyword>
<dbReference type="EMBL" id="CP041165">
    <property type="protein sequence ID" value="QOP41116.1"/>
    <property type="molecule type" value="Genomic_DNA"/>
</dbReference>
<reference evidence="1 2" key="1">
    <citation type="submission" date="2019-06" db="EMBL/GenBank/DDBJ databases">
        <title>Sulfurimonas gotlandica sp. nov., a chemoautotrophic and psychrotolerant epsilonproteobacterium isolated from a pelagic redoxcline, and an emended description of the genus Sulfurimonas.</title>
        <authorList>
            <person name="Wang S."/>
            <person name="Jiang L."/>
            <person name="Shao Z."/>
        </authorList>
    </citation>
    <scope>NUCLEOTIDE SEQUENCE [LARGE SCALE GENOMIC DNA]</scope>
    <source>
        <strain evidence="1 2">B2</strain>
    </source>
</reference>
<dbReference type="InterPro" id="IPR032710">
    <property type="entry name" value="NTF2-like_dom_sf"/>
</dbReference>
<dbReference type="AlphaFoldDB" id="A0A7M1AUQ9"/>
<dbReference type="SUPFAM" id="SSF54427">
    <property type="entry name" value="NTF2-like"/>
    <property type="match status" value="1"/>
</dbReference>
<dbReference type="RefSeq" id="WP_193114535.1">
    <property type="nucleotide sequence ID" value="NZ_CP041165.1"/>
</dbReference>
<dbReference type="Proteomes" id="UP000593910">
    <property type="component" value="Chromosome"/>
</dbReference>
<protein>
    <submittedName>
        <fullName evidence="1">Ester cyclase</fullName>
    </submittedName>
</protein>
<evidence type="ECO:0000313" key="1">
    <source>
        <dbReference type="EMBL" id="QOP41116.1"/>
    </source>
</evidence>
<dbReference type="GO" id="GO:0030638">
    <property type="term" value="P:polyketide metabolic process"/>
    <property type="evidence" value="ECO:0007669"/>
    <property type="project" value="InterPro"/>
</dbReference>
<name>A0A7M1AUQ9_9BACT</name>
<dbReference type="Pfam" id="PF07366">
    <property type="entry name" value="SnoaL"/>
    <property type="match status" value="1"/>
</dbReference>
<gene>
    <name evidence="1" type="ORF">FJR03_04905</name>
</gene>